<dbReference type="InterPro" id="IPR000292">
    <property type="entry name" value="For/NO2_transpt"/>
</dbReference>
<name>A0A917Z346_9ALTE</name>
<reference evidence="7" key="1">
    <citation type="journal article" date="2014" name="Int. J. Syst. Evol. Microbiol.">
        <title>Complete genome sequence of Corynebacterium casei LMG S-19264T (=DSM 44701T), isolated from a smear-ripened cheese.</title>
        <authorList>
            <consortium name="US DOE Joint Genome Institute (JGI-PGF)"/>
            <person name="Walter F."/>
            <person name="Albersmeier A."/>
            <person name="Kalinowski J."/>
            <person name="Ruckert C."/>
        </authorList>
    </citation>
    <scope>NUCLEOTIDE SEQUENCE</scope>
    <source>
        <strain evidence="7">CGMCC 1.7086</strain>
    </source>
</reference>
<evidence type="ECO:0000256" key="4">
    <source>
        <dbReference type="ARBA" id="ARBA00023136"/>
    </source>
</evidence>
<comment type="subcellular location">
    <subcellularLocation>
        <location evidence="1">Membrane</location>
        <topology evidence="1">Multi-pass membrane protein</topology>
    </subcellularLocation>
</comment>
<feature type="transmembrane region" description="Helical" evidence="6">
    <location>
        <begin position="193"/>
        <end position="217"/>
    </location>
</feature>
<evidence type="ECO:0000313" key="8">
    <source>
        <dbReference type="Proteomes" id="UP000606935"/>
    </source>
</evidence>
<gene>
    <name evidence="7" type="ORF">GCM10010982_28260</name>
</gene>
<dbReference type="GO" id="GO:0015499">
    <property type="term" value="F:formate transmembrane transporter activity"/>
    <property type="evidence" value="ECO:0007669"/>
    <property type="project" value="TreeGrafter"/>
</dbReference>
<evidence type="ECO:0000256" key="3">
    <source>
        <dbReference type="ARBA" id="ARBA00022989"/>
    </source>
</evidence>
<accession>A0A917Z346</accession>
<dbReference type="Gene3D" id="1.20.1080.10">
    <property type="entry name" value="Glycerol uptake facilitator protein"/>
    <property type="match status" value="1"/>
</dbReference>
<keyword evidence="3 6" id="KW-1133">Transmembrane helix</keyword>
<proteinExistence type="predicted"/>
<evidence type="ECO:0000256" key="2">
    <source>
        <dbReference type="ARBA" id="ARBA00022692"/>
    </source>
</evidence>
<evidence type="ECO:0000256" key="5">
    <source>
        <dbReference type="SAM" id="MobiDB-lite"/>
    </source>
</evidence>
<feature type="compositionally biased region" description="Basic and acidic residues" evidence="5">
    <location>
        <begin position="14"/>
        <end position="31"/>
    </location>
</feature>
<comment type="caution">
    <text evidence="7">The sequence shown here is derived from an EMBL/GenBank/DDBJ whole genome shotgun (WGS) entry which is preliminary data.</text>
</comment>
<dbReference type="PANTHER" id="PTHR30520:SF2">
    <property type="entry name" value="INNER MEMBRANE PROTEIN YFDC"/>
    <property type="match status" value="1"/>
</dbReference>
<feature type="transmembrane region" description="Helical" evidence="6">
    <location>
        <begin position="229"/>
        <end position="249"/>
    </location>
</feature>
<dbReference type="AlphaFoldDB" id="A0A917Z346"/>
<organism evidence="7 8">
    <name type="scientific">Bowmanella pacifica</name>
    <dbReference type="NCBI Taxonomy" id="502051"/>
    <lineage>
        <taxon>Bacteria</taxon>
        <taxon>Pseudomonadati</taxon>
        <taxon>Pseudomonadota</taxon>
        <taxon>Gammaproteobacteria</taxon>
        <taxon>Alteromonadales</taxon>
        <taxon>Alteromonadaceae</taxon>
        <taxon>Bowmanella</taxon>
    </lineage>
</organism>
<dbReference type="GO" id="GO:0005886">
    <property type="term" value="C:plasma membrane"/>
    <property type="evidence" value="ECO:0007669"/>
    <property type="project" value="TreeGrafter"/>
</dbReference>
<keyword evidence="8" id="KW-1185">Reference proteome</keyword>
<feature type="transmembrane region" description="Helical" evidence="6">
    <location>
        <begin position="269"/>
        <end position="288"/>
    </location>
</feature>
<keyword evidence="2 6" id="KW-0812">Transmembrane</keyword>
<feature type="region of interest" description="Disordered" evidence="5">
    <location>
        <begin position="1"/>
        <end position="31"/>
    </location>
</feature>
<feature type="transmembrane region" description="Helical" evidence="6">
    <location>
        <begin position="151"/>
        <end position="173"/>
    </location>
</feature>
<keyword evidence="4 6" id="KW-0472">Membrane</keyword>
<protein>
    <submittedName>
        <fullName evidence="7">Transporter</fullName>
    </submittedName>
</protein>
<evidence type="ECO:0000256" key="6">
    <source>
        <dbReference type="SAM" id="Phobius"/>
    </source>
</evidence>
<reference evidence="7" key="2">
    <citation type="submission" date="2020-09" db="EMBL/GenBank/DDBJ databases">
        <authorList>
            <person name="Sun Q."/>
            <person name="Zhou Y."/>
        </authorList>
    </citation>
    <scope>NUCLEOTIDE SEQUENCE</scope>
    <source>
        <strain evidence="7">CGMCC 1.7086</strain>
    </source>
</reference>
<dbReference type="InterPro" id="IPR023271">
    <property type="entry name" value="Aquaporin-like"/>
</dbReference>
<sequence length="305" mass="33082">MQENKQLVSSRGEPLGREQDTGRSKERRQENSEFVSVIVKRTDETFRHPDDILEKAIGEGLEQISRPTLSLLLSAVAAGMILCFTVLAVAVMATLMTGGEHPFSRVILAASYPLGFVLCILSRTQLFTEHTATAVYPVLDGKAKLNGLFRLWGIVILGNLLGGLLSSALLMAAEPVIHASEGYLVLARHLLAYPVQTLFVSAILAGWLMALGAWIVLSTYSTLSQIVSIYIVTFLIGLGGFHHSIAGSIELFVGYFSSDSITFWQLPPVILTALAGNLVGGSVFVAMLNYGHIRHSQRADNKAKK</sequence>
<feature type="transmembrane region" description="Helical" evidence="6">
    <location>
        <begin position="71"/>
        <end position="96"/>
    </location>
</feature>
<dbReference type="PANTHER" id="PTHR30520">
    <property type="entry name" value="FORMATE TRANSPORTER-RELATED"/>
    <property type="match status" value="1"/>
</dbReference>
<dbReference type="RefSeq" id="WP_188696454.1">
    <property type="nucleotide sequence ID" value="NZ_BMLS01000004.1"/>
</dbReference>
<feature type="transmembrane region" description="Helical" evidence="6">
    <location>
        <begin position="102"/>
        <end position="121"/>
    </location>
</feature>
<dbReference type="Pfam" id="PF01226">
    <property type="entry name" value="Form_Nir_trans"/>
    <property type="match status" value="1"/>
</dbReference>
<evidence type="ECO:0000313" key="7">
    <source>
        <dbReference type="EMBL" id="GGO71740.1"/>
    </source>
</evidence>
<dbReference type="Proteomes" id="UP000606935">
    <property type="component" value="Unassembled WGS sequence"/>
</dbReference>
<dbReference type="EMBL" id="BMLS01000004">
    <property type="protein sequence ID" value="GGO71740.1"/>
    <property type="molecule type" value="Genomic_DNA"/>
</dbReference>
<evidence type="ECO:0000256" key="1">
    <source>
        <dbReference type="ARBA" id="ARBA00004141"/>
    </source>
</evidence>